<organism evidence="3 4">
    <name type="scientific">Hevea brasiliensis</name>
    <name type="common">Para rubber tree</name>
    <name type="synonym">Siphonia brasiliensis</name>
    <dbReference type="NCBI Taxonomy" id="3981"/>
    <lineage>
        <taxon>Eukaryota</taxon>
        <taxon>Viridiplantae</taxon>
        <taxon>Streptophyta</taxon>
        <taxon>Embryophyta</taxon>
        <taxon>Tracheophyta</taxon>
        <taxon>Spermatophyta</taxon>
        <taxon>Magnoliopsida</taxon>
        <taxon>eudicotyledons</taxon>
        <taxon>Gunneridae</taxon>
        <taxon>Pentapetalae</taxon>
        <taxon>rosids</taxon>
        <taxon>fabids</taxon>
        <taxon>Malpighiales</taxon>
        <taxon>Euphorbiaceae</taxon>
        <taxon>Crotonoideae</taxon>
        <taxon>Micrandreae</taxon>
        <taxon>Hevea</taxon>
    </lineage>
</organism>
<dbReference type="InterPro" id="IPR036392">
    <property type="entry name" value="PLAT/LH2_dom_sf"/>
</dbReference>
<gene>
    <name evidence="3" type="ORF">P3X46_023654</name>
</gene>
<proteinExistence type="predicted"/>
<dbReference type="SUPFAM" id="SSF49723">
    <property type="entry name" value="Lipase/lipooxygenase domain (PLAT/LH2 domain)"/>
    <property type="match status" value="1"/>
</dbReference>
<dbReference type="Pfam" id="PF06232">
    <property type="entry name" value="ATS3"/>
    <property type="match status" value="1"/>
</dbReference>
<dbReference type="Gene3D" id="2.60.60.20">
    <property type="entry name" value="PLAT/LH2 domain"/>
    <property type="match status" value="1"/>
</dbReference>
<sequence>MKLSLQITPQNLLIVHKVQSCEADKEMKKSLYTTILLIALISAAAGDHSDECVYTLYVKTGSIIKAGTDSKISLALGDPQGRSVWVPDLQSWGLMGPSHDYYERGNLDIFSGRGPCIGSPVCRLNLTSDGSGSHHGWYCDYIEVTSTGPHKECSQTIFYVNQWLATDVAPFKLTVQLDGCSLWDQHAKQAVKERFVVGNRRGFAAT</sequence>
<dbReference type="PANTHER" id="PTHR31718:SF47">
    <property type="entry name" value="OS06G0206401 PROTEIN"/>
    <property type="match status" value="1"/>
</dbReference>
<dbReference type="PANTHER" id="PTHR31718">
    <property type="entry name" value="PLAT DOMAIN-CONTAINING PROTEIN"/>
    <property type="match status" value="1"/>
</dbReference>
<dbReference type="InterPro" id="IPR010417">
    <property type="entry name" value="Embryo-specific_ATS3"/>
</dbReference>
<dbReference type="InterPro" id="IPR001024">
    <property type="entry name" value="PLAT/LH2_dom"/>
</dbReference>
<name>A0ABQ9LFB3_HEVBR</name>
<comment type="caution">
    <text evidence="1">Lacks conserved residue(s) required for the propagation of feature annotation.</text>
</comment>
<evidence type="ECO:0000256" key="1">
    <source>
        <dbReference type="PROSITE-ProRule" id="PRU00152"/>
    </source>
</evidence>
<dbReference type="Proteomes" id="UP001174677">
    <property type="component" value="Chromosome 13"/>
</dbReference>
<evidence type="ECO:0000313" key="3">
    <source>
        <dbReference type="EMBL" id="KAJ9164037.1"/>
    </source>
</evidence>
<feature type="domain" description="PLAT" evidence="2">
    <location>
        <begin position="52"/>
        <end position="178"/>
    </location>
</feature>
<reference evidence="3" key="1">
    <citation type="journal article" date="2023" name="Plant Biotechnol. J.">
        <title>Chromosome-level wild Hevea brasiliensis genome provides new tools for genomic-assisted breeding and valuable loci to elevate rubber yield.</title>
        <authorList>
            <person name="Cheng H."/>
            <person name="Song X."/>
            <person name="Hu Y."/>
            <person name="Wu T."/>
            <person name="Yang Q."/>
            <person name="An Z."/>
            <person name="Feng S."/>
            <person name="Deng Z."/>
            <person name="Wu W."/>
            <person name="Zeng X."/>
            <person name="Tu M."/>
            <person name="Wang X."/>
            <person name="Huang H."/>
        </authorList>
    </citation>
    <scope>NUCLEOTIDE SEQUENCE</scope>
    <source>
        <strain evidence="3">MT/VB/25A 57/8</strain>
    </source>
</reference>
<accession>A0ABQ9LFB3</accession>
<comment type="caution">
    <text evidence="3">The sequence shown here is derived from an EMBL/GenBank/DDBJ whole genome shotgun (WGS) entry which is preliminary data.</text>
</comment>
<evidence type="ECO:0000259" key="2">
    <source>
        <dbReference type="PROSITE" id="PS50095"/>
    </source>
</evidence>
<protein>
    <recommendedName>
        <fullName evidence="2">PLAT domain-containing protein</fullName>
    </recommendedName>
</protein>
<dbReference type="EMBL" id="JARPOI010000013">
    <property type="protein sequence ID" value="KAJ9164037.1"/>
    <property type="molecule type" value="Genomic_DNA"/>
</dbReference>
<evidence type="ECO:0000313" key="4">
    <source>
        <dbReference type="Proteomes" id="UP001174677"/>
    </source>
</evidence>
<dbReference type="PROSITE" id="PS50095">
    <property type="entry name" value="PLAT"/>
    <property type="match status" value="1"/>
</dbReference>
<keyword evidence="4" id="KW-1185">Reference proteome</keyword>